<dbReference type="GO" id="GO:0000166">
    <property type="term" value="F:nucleotide binding"/>
    <property type="evidence" value="ECO:0007669"/>
    <property type="project" value="InterPro"/>
</dbReference>
<dbReference type="Gene3D" id="3.40.50.150">
    <property type="entry name" value="Vaccinia Virus protein VP39"/>
    <property type="match status" value="1"/>
</dbReference>
<accession>A0A8J8MCS9</accession>
<dbReference type="AlphaFoldDB" id="A0A8J8MCS9"/>
<dbReference type="Gene3D" id="3.40.50.720">
    <property type="entry name" value="NAD(P)-binding Rossmann-like Domain"/>
    <property type="match status" value="1"/>
</dbReference>
<dbReference type="KEGG" id="vgu:HYG85_16685"/>
<proteinExistence type="predicted"/>
<dbReference type="PANTHER" id="PTHR45681">
    <property type="entry name" value="POLYKETIDE SYNTHASE 44-RELATED"/>
    <property type="match status" value="1"/>
</dbReference>
<dbReference type="SUPFAM" id="SSF51735">
    <property type="entry name" value="NAD(P)-binding Rossmann-fold domains"/>
    <property type="match status" value="1"/>
</dbReference>
<dbReference type="RefSeq" id="WP_212690620.1">
    <property type="nucleotide sequence ID" value="NZ_CP058561.1"/>
</dbReference>
<name>A0A8J8MCS9_9FIRM</name>
<evidence type="ECO:0000259" key="2">
    <source>
        <dbReference type="Pfam" id="PF01408"/>
    </source>
</evidence>
<organism evidence="5 6">
    <name type="scientific">Vallitalea guaymasensis</name>
    <dbReference type="NCBI Taxonomy" id="1185412"/>
    <lineage>
        <taxon>Bacteria</taxon>
        <taxon>Bacillati</taxon>
        <taxon>Bacillota</taxon>
        <taxon>Clostridia</taxon>
        <taxon>Lachnospirales</taxon>
        <taxon>Vallitaleaceae</taxon>
        <taxon>Vallitalea</taxon>
    </lineage>
</organism>
<feature type="domain" description="Thiazolinyl imine reductase-like C-terminal" evidence="4">
    <location>
        <begin position="147"/>
        <end position="245"/>
    </location>
</feature>
<keyword evidence="1" id="KW-0808">Transferase</keyword>
<dbReference type="InterPro" id="IPR000683">
    <property type="entry name" value="Gfo/Idh/MocA-like_OxRdtase_N"/>
</dbReference>
<dbReference type="InterPro" id="IPR029063">
    <property type="entry name" value="SAM-dependent_MTases_sf"/>
</dbReference>
<feature type="domain" description="Methyltransferase type 12" evidence="3">
    <location>
        <begin position="544"/>
        <end position="647"/>
    </location>
</feature>
<evidence type="ECO:0000259" key="4">
    <source>
        <dbReference type="Pfam" id="PF21390"/>
    </source>
</evidence>
<dbReference type="EMBL" id="CP058561">
    <property type="protein sequence ID" value="QUH30454.1"/>
    <property type="molecule type" value="Genomic_DNA"/>
</dbReference>
<evidence type="ECO:0000256" key="1">
    <source>
        <dbReference type="ARBA" id="ARBA00022679"/>
    </source>
</evidence>
<dbReference type="Gene3D" id="3.30.360.10">
    <property type="entry name" value="Dihydrodipicolinate Reductase, domain 2"/>
    <property type="match status" value="1"/>
</dbReference>
<dbReference type="Pfam" id="PF21390">
    <property type="entry name" value="Irp3-like_C"/>
    <property type="match status" value="1"/>
</dbReference>
<dbReference type="InterPro" id="IPR050444">
    <property type="entry name" value="Polyketide_Synthase"/>
</dbReference>
<protein>
    <submittedName>
        <fullName evidence="5">Gfo/Idh/MocA family oxidoreductase</fullName>
    </submittedName>
</protein>
<evidence type="ECO:0000313" key="5">
    <source>
        <dbReference type="EMBL" id="QUH30454.1"/>
    </source>
</evidence>
<dbReference type="Pfam" id="PF01408">
    <property type="entry name" value="GFO_IDH_MocA"/>
    <property type="match status" value="1"/>
</dbReference>
<dbReference type="InterPro" id="IPR013217">
    <property type="entry name" value="Methyltransf_12"/>
</dbReference>
<dbReference type="InterPro" id="IPR048655">
    <property type="entry name" value="Irp3-like_C"/>
</dbReference>
<dbReference type="Proteomes" id="UP000677305">
    <property type="component" value="Chromosome"/>
</dbReference>
<dbReference type="Pfam" id="PF08242">
    <property type="entry name" value="Methyltransf_12"/>
    <property type="match status" value="1"/>
</dbReference>
<evidence type="ECO:0000313" key="6">
    <source>
        <dbReference type="Proteomes" id="UP000677305"/>
    </source>
</evidence>
<dbReference type="InterPro" id="IPR036291">
    <property type="entry name" value="NAD(P)-bd_dom_sf"/>
</dbReference>
<dbReference type="InterPro" id="IPR010091">
    <property type="entry name" value="Thiazolinyl_imide_reductase"/>
</dbReference>
<dbReference type="SUPFAM" id="SSF53335">
    <property type="entry name" value="S-adenosyl-L-methionine-dependent methyltransferases"/>
    <property type="match status" value="1"/>
</dbReference>
<keyword evidence="6" id="KW-1185">Reference proteome</keyword>
<sequence>MHQTKVIKTIVCGVGFGQFYLEALQLIKDEVKLIGILSNGSEKSKECAKYYGVDLYTDIKEIPSDIDLACIVVKSEIMGGQGVDLAIEFLQRKINVILEHPVCHKNIAKCMKTAKEHNVFFKVGDLYANLPSVKKYMDCTKELFKIQKPQYIEIQCSTRVLFPMVHILSKLLPSISPIKVVCCTKGLGIYQIISGTIGKIPFLLKANNELNVNEPDSYIREFHRFSIDVQGGRLTLTDTHGPVIWQPILKLPTLDIEPKDRFTKYPRELLNESTHIIGDEKTPSYDVILSELWPKAIAEDIQEMRSMILGESEKKYDLCNMQQMILYAKQWQQLTKELGYPELNHQSSNEWVDPYIFENTDSESTNRVTEKDIINYIDSLDEASIISMLYTLQSYNALLPNVHYTEEDILTLIKMSPKYNKVIKRWLRVLHDKKYVDVINNEFIYRNNRITKNDMENYWKNVNYISSNKICPKLVVDYFESNANNLAQFLNDEMNPTFLLFPKGRMDYADALYSETIIAKYLNGKIAKKVMEIMDGKKDTINILEVGAGTGATSKVVLEEMSKRNNNSFFYQFTDISNYFISNAKKYFSSYCNMDYQVIDIDTDLKEQGINIGSKDIIIANGVLNNVRNMKYTLNNFQRTMRKGGYLLIIEPTKEFVEMLISQVFMMESPNDDRNNTKTTFLTVKQWRSILEENNFLIEDVLPNDDNVLKHFGQNLFIVKKE</sequence>
<dbReference type="PANTHER" id="PTHR45681:SF6">
    <property type="entry name" value="POLYKETIDE SYNTHASE 37"/>
    <property type="match status" value="1"/>
</dbReference>
<dbReference type="NCBIfam" id="TIGR01761">
    <property type="entry name" value="thiaz-red"/>
    <property type="match status" value="1"/>
</dbReference>
<gene>
    <name evidence="5" type="ORF">HYG85_16685</name>
</gene>
<feature type="domain" description="Gfo/Idh/MocA-like oxidoreductase N-terminal" evidence="2">
    <location>
        <begin position="8"/>
        <end position="124"/>
    </location>
</feature>
<reference evidence="5 6" key="1">
    <citation type="submission" date="2020-07" db="EMBL/GenBank/DDBJ databases">
        <title>Vallitalea guaymasensis genome.</title>
        <authorList>
            <person name="Postec A."/>
        </authorList>
    </citation>
    <scope>NUCLEOTIDE SEQUENCE [LARGE SCALE GENOMIC DNA]</scope>
    <source>
        <strain evidence="5 6">Ra1766G1</strain>
    </source>
</reference>
<dbReference type="GO" id="GO:0016740">
    <property type="term" value="F:transferase activity"/>
    <property type="evidence" value="ECO:0007669"/>
    <property type="project" value="UniProtKB-KW"/>
</dbReference>
<evidence type="ECO:0000259" key="3">
    <source>
        <dbReference type="Pfam" id="PF08242"/>
    </source>
</evidence>